<keyword evidence="4" id="KW-0804">Transcription</keyword>
<dbReference type="Proteomes" id="UP000319263">
    <property type="component" value="Chromosome"/>
</dbReference>
<evidence type="ECO:0000256" key="1">
    <source>
        <dbReference type="ARBA" id="ARBA00011046"/>
    </source>
</evidence>
<keyword evidence="7" id="KW-1185">Reference proteome</keyword>
<dbReference type="Pfam" id="PF03965">
    <property type="entry name" value="Penicillinase_R"/>
    <property type="match status" value="1"/>
</dbReference>
<protein>
    <submittedName>
        <fullName evidence="6">BlaI/MecI/CopY family transcriptional regulator</fullName>
    </submittedName>
</protein>
<keyword evidence="3" id="KW-0238">DNA-binding</keyword>
<evidence type="ECO:0000313" key="6">
    <source>
        <dbReference type="EMBL" id="QDP94656.1"/>
    </source>
</evidence>
<accession>A0A516PTY1</accession>
<dbReference type="InterPro" id="IPR036388">
    <property type="entry name" value="WH-like_DNA-bd_sf"/>
</dbReference>
<dbReference type="Gene3D" id="1.10.10.10">
    <property type="entry name" value="Winged helix-like DNA-binding domain superfamily/Winged helix DNA-binding domain"/>
    <property type="match status" value="1"/>
</dbReference>
<dbReference type="KEGG" id="mik:FOE78_00830"/>
<feature type="region of interest" description="Disordered" evidence="5">
    <location>
        <begin position="127"/>
        <end position="149"/>
    </location>
</feature>
<gene>
    <name evidence="6" type="ORF">FOE78_00830</name>
</gene>
<dbReference type="EMBL" id="CP041692">
    <property type="protein sequence ID" value="QDP94656.1"/>
    <property type="molecule type" value="Genomic_DNA"/>
</dbReference>
<dbReference type="OrthoDB" id="9813987at2"/>
<keyword evidence="2" id="KW-0805">Transcription regulation</keyword>
<dbReference type="InterPro" id="IPR036390">
    <property type="entry name" value="WH_DNA-bd_sf"/>
</dbReference>
<dbReference type="Gene3D" id="6.10.140.850">
    <property type="match status" value="1"/>
</dbReference>
<evidence type="ECO:0000256" key="3">
    <source>
        <dbReference type="ARBA" id="ARBA00023125"/>
    </source>
</evidence>
<evidence type="ECO:0000256" key="4">
    <source>
        <dbReference type="ARBA" id="ARBA00023163"/>
    </source>
</evidence>
<reference evidence="6 7" key="1">
    <citation type="submission" date="2019-07" db="EMBL/GenBank/DDBJ databases">
        <title>Microlunatus dokdonensis sp. nov. isolated from the rhizospheric soil of the wild plant Elymus tsukushiensis.</title>
        <authorList>
            <person name="Ghim S.-Y."/>
            <person name="Hwang Y.-J."/>
            <person name="Son J.-S."/>
            <person name="Shin J.-H."/>
        </authorList>
    </citation>
    <scope>NUCLEOTIDE SEQUENCE [LARGE SCALE GENOMIC DNA]</scope>
    <source>
        <strain evidence="6 7">KUDC0627</strain>
    </source>
</reference>
<dbReference type="GO" id="GO:0045892">
    <property type="term" value="P:negative regulation of DNA-templated transcription"/>
    <property type="evidence" value="ECO:0007669"/>
    <property type="project" value="InterPro"/>
</dbReference>
<sequence>MIGRAGASGGCRVTRDRGQLEADVMRLLWDADAPRTAKELQAGFEGSAPAVTTVLTVLDRLRRKGLVTRSDAKTNITFTATRSESDHAVENMLQSLETTGDRQAVLLRFAGDLDRADAELLRRALEGRDRRRTRPGSRADSSGGVKDRG</sequence>
<dbReference type="GO" id="GO:0003677">
    <property type="term" value="F:DNA binding"/>
    <property type="evidence" value="ECO:0007669"/>
    <property type="project" value="UniProtKB-KW"/>
</dbReference>
<evidence type="ECO:0000256" key="2">
    <source>
        <dbReference type="ARBA" id="ARBA00023015"/>
    </source>
</evidence>
<evidence type="ECO:0000313" key="7">
    <source>
        <dbReference type="Proteomes" id="UP000319263"/>
    </source>
</evidence>
<proteinExistence type="inferred from homology"/>
<dbReference type="SUPFAM" id="SSF46785">
    <property type="entry name" value="Winged helix' DNA-binding domain"/>
    <property type="match status" value="1"/>
</dbReference>
<organism evidence="6 7">
    <name type="scientific">Microlunatus elymi</name>
    <dbReference type="NCBI Taxonomy" id="2596828"/>
    <lineage>
        <taxon>Bacteria</taxon>
        <taxon>Bacillati</taxon>
        <taxon>Actinomycetota</taxon>
        <taxon>Actinomycetes</taxon>
        <taxon>Propionibacteriales</taxon>
        <taxon>Propionibacteriaceae</taxon>
        <taxon>Microlunatus</taxon>
    </lineage>
</organism>
<dbReference type="InterPro" id="IPR005650">
    <property type="entry name" value="BlaI_family"/>
</dbReference>
<comment type="similarity">
    <text evidence="1">Belongs to the BlaI transcriptional regulatory family.</text>
</comment>
<dbReference type="AlphaFoldDB" id="A0A516PTY1"/>
<evidence type="ECO:0000256" key="5">
    <source>
        <dbReference type="SAM" id="MobiDB-lite"/>
    </source>
</evidence>
<name>A0A516PTY1_9ACTN</name>